<accession>A0ABU0E049</accession>
<evidence type="ECO:0000313" key="2">
    <source>
        <dbReference type="Proteomes" id="UP001230220"/>
    </source>
</evidence>
<sequence>MKEETKNIIDRVNATMALEGMPLTEEIKEKLRKCIEGESTTEIERQKIIDKYLSKI</sequence>
<evidence type="ECO:0008006" key="3">
    <source>
        <dbReference type="Google" id="ProtNLM"/>
    </source>
</evidence>
<dbReference type="Proteomes" id="UP001230220">
    <property type="component" value="Unassembled WGS sequence"/>
</dbReference>
<name>A0ABU0E049_9FIRM</name>
<organism evidence="1 2">
    <name type="scientific">Breznakia pachnodae</name>
    <dbReference type="NCBI Taxonomy" id="265178"/>
    <lineage>
        <taxon>Bacteria</taxon>
        <taxon>Bacillati</taxon>
        <taxon>Bacillota</taxon>
        <taxon>Erysipelotrichia</taxon>
        <taxon>Erysipelotrichales</taxon>
        <taxon>Erysipelotrichaceae</taxon>
        <taxon>Breznakia</taxon>
    </lineage>
</organism>
<proteinExistence type="predicted"/>
<protein>
    <recommendedName>
        <fullName evidence="3">Antitoxin VbhA domain-containing protein</fullName>
    </recommendedName>
</protein>
<keyword evidence="2" id="KW-1185">Reference proteome</keyword>
<reference evidence="1 2" key="1">
    <citation type="submission" date="2023-07" db="EMBL/GenBank/DDBJ databases">
        <title>Genomic Encyclopedia of Type Strains, Phase IV (KMG-IV): sequencing the most valuable type-strain genomes for metagenomic binning, comparative biology and taxonomic classification.</title>
        <authorList>
            <person name="Goeker M."/>
        </authorList>
    </citation>
    <scope>NUCLEOTIDE SEQUENCE [LARGE SCALE GENOMIC DNA]</scope>
    <source>
        <strain evidence="1 2">DSM 16784</strain>
    </source>
</reference>
<comment type="caution">
    <text evidence="1">The sequence shown here is derived from an EMBL/GenBank/DDBJ whole genome shotgun (WGS) entry which is preliminary data.</text>
</comment>
<evidence type="ECO:0000313" key="1">
    <source>
        <dbReference type="EMBL" id="MDQ0360271.1"/>
    </source>
</evidence>
<dbReference type="EMBL" id="JAUSUR010000001">
    <property type="protein sequence ID" value="MDQ0360271.1"/>
    <property type="molecule type" value="Genomic_DNA"/>
</dbReference>
<dbReference type="RefSeq" id="WP_307406032.1">
    <property type="nucleotide sequence ID" value="NZ_JAUSUR010000001.1"/>
</dbReference>
<gene>
    <name evidence="1" type="ORF">J2S15_001002</name>
</gene>
<dbReference type="CDD" id="cd11586">
    <property type="entry name" value="VbhA_like"/>
    <property type="match status" value="1"/>
</dbReference>
<dbReference type="InterPro" id="IPR033788">
    <property type="entry name" value="VbhA-like"/>
</dbReference>